<dbReference type="InterPro" id="IPR041095">
    <property type="entry name" value="EFG_II"/>
</dbReference>
<dbReference type="Gene3D" id="3.30.230.10">
    <property type="match status" value="1"/>
</dbReference>
<reference evidence="10" key="1">
    <citation type="submission" date="2018-03" db="EMBL/GenBank/DDBJ databases">
        <authorList>
            <person name="Sun L."/>
            <person name="Liu H."/>
            <person name="Chen W."/>
            <person name="Huang K."/>
            <person name="Liu W."/>
            <person name="Gao X."/>
        </authorList>
    </citation>
    <scope>NUCLEOTIDE SEQUENCE [LARGE SCALE GENOMIC DNA]</scope>
    <source>
        <strain evidence="10">SH9</strain>
    </source>
</reference>
<dbReference type="InterPro" id="IPR027417">
    <property type="entry name" value="P-loop_NTPase"/>
</dbReference>
<dbReference type="InterPro" id="IPR000795">
    <property type="entry name" value="T_Tr_GTP-bd_dom"/>
</dbReference>
<dbReference type="GO" id="GO:0097216">
    <property type="term" value="F:guanosine tetraphosphate binding"/>
    <property type="evidence" value="ECO:0007669"/>
    <property type="project" value="UniProtKB-ARBA"/>
</dbReference>
<feature type="domain" description="Elongation factor EFG" evidence="7">
    <location>
        <begin position="588"/>
        <end position="678"/>
    </location>
</feature>
<evidence type="ECO:0000313" key="9">
    <source>
        <dbReference type="EMBL" id="PSC02859.1"/>
    </source>
</evidence>
<keyword evidence="2" id="KW-0547">Nucleotide-binding</keyword>
<dbReference type="EMBL" id="PVZS01000036">
    <property type="protein sequence ID" value="PSC02859.1"/>
    <property type="molecule type" value="Genomic_DNA"/>
</dbReference>
<dbReference type="SUPFAM" id="SSF54211">
    <property type="entry name" value="Ribosomal protein S5 domain 2-like"/>
    <property type="match status" value="1"/>
</dbReference>
<dbReference type="GO" id="GO:0003746">
    <property type="term" value="F:translation elongation factor activity"/>
    <property type="evidence" value="ECO:0007669"/>
    <property type="project" value="UniProtKB-KW"/>
</dbReference>
<dbReference type="CDD" id="cd01434">
    <property type="entry name" value="EFG_mtEFG1_IV"/>
    <property type="match status" value="1"/>
</dbReference>
<dbReference type="InterPro" id="IPR047872">
    <property type="entry name" value="EFG_IV"/>
</dbReference>
<dbReference type="FunFam" id="3.30.230.10:FF:000003">
    <property type="entry name" value="Elongation factor G"/>
    <property type="match status" value="1"/>
</dbReference>
<dbReference type="InterPro" id="IPR014721">
    <property type="entry name" value="Ribsml_uS5_D2-typ_fold_subgr"/>
</dbReference>
<dbReference type="PANTHER" id="PTHR43261:SF7">
    <property type="entry name" value="ELONGATION FACTOR G-LIKE PROTEIN"/>
    <property type="match status" value="1"/>
</dbReference>
<evidence type="ECO:0000256" key="5">
    <source>
        <dbReference type="ARBA" id="ARBA00023134"/>
    </source>
</evidence>
<evidence type="ECO:0000313" key="10">
    <source>
        <dbReference type="Proteomes" id="UP000239772"/>
    </source>
</evidence>
<proteinExistence type="predicted"/>
<dbReference type="InterPro" id="IPR009000">
    <property type="entry name" value="Transl_B-barrel_sf"/>
</dbReference>
<dbReference type="OrthoDB" id="9802948at2"/>
<feature type="domain" description="Translation elongation factor EFG/EF2" evidence="8">
    <location>
        <begin position="469"/>
        <end position="586"/>
    </location>
</feature>
<keyword evidence="4" id="KW-0648">Protein biosynthesis</keyword>
<comment type="caution">
    <text evidence="9">The sequence shown here is derived from an EMBL/GenBank/DDBJ whole genome shotgun (WGS) entry which is preliminary data.</text>
</comment>
<gene>
    <name evidence="9" type="ORF">SLNSH_21940</name>
</gene>
<keyword evidence="10" id="KW-1185">Reference proteome</keyword>
<dbReference type="Gene3D" id="2.40.30.10">
    <property type="entry name" value="Translation factors"/>
    <property type="match status" value="1"/>
</dbReference>
<dbReference type="GO" id="GO:0005525">
    <property type="term" value="F:GTP binding"/>
    <property type="evidence" value="ECO:0007669"/>
    <property type="project" value="UniProtKB-KW"/>
</dbReference>
<accession>A0A2T1HMR2</accession>
<dbReference type="RefSeq" id="WP_106339999.1">
    <property type="nucleotide sequence ID" value="NZ_PVZS01000036.1"/>
</dbReference>
<dbReference type="CDD" id="cd03713">
    <property type="entry name" value="EFG_mtEFG_C"/>
    <property type="match status" value="1"/>
</dbReference>
<dbReference type="Gene3D" id="3.30.70.870">
    <property type="entry name" value="Elongation Factor G (Translational Gtpase), domain 3"/>
    <property type="match status" value="1"/>
</dbReference>
<dbReference type="InterPro" id="IPR000640">
    <property type="entry name" value="EFG_V-like"/>
</dbReference>
<evidence type="ECO:0000259" key="8">
    <source>
        <dbReference type="SMART" id="SM00889"/>
    </source>
</evidence>
<dbReference type="Gene3D" id="3.40.50.300">
    <property type="entry name" value="P-loop containing nucleotide triphosphate hydrolases"/>
    <property type="match status" value="1"/>
</dbReference>
<dbReference type="Pfam" id="PF00679">
    <property type="entry name" value="EFG_C"/>
    <property type="match status" value="1"/>
</dbReference>
<evidence type="ECO:0000256" key="2">
    <source>
        <dbReference type="ARBA" id="ARBA00022741"/>
    </source>
</evidence>
<dbReference type="InterPro" id="IPR005517">
    <property type="entry name" value="Transl_elong_EFG/EF2_IV"/>
</dbReference>
<dbReference type="AlphaFoldDB" id="A0A2T1HMR2"/>
<dbReference type="SUPFAM" id="SSF50447">
    <property type="entry name" value="Translation proteins"/>
    <property type="match status" value="1"/>
</dbReference>
<comment type="function">
    <text evidence="6">Catalyzes the GTP-dependent ribosomal translocation step during translation elongation. During this step, the ribosome changes from the pre-translocational (PRE) to the post-translocational (POST) state as the newly formed A-site-bound peptidyl-tRNA and P-site-bound deacylated tRNA move to the P and E sites, respectively. Catalyzes the coordinated movement of the two tRNA molecules, the mRNA and conformational changes in the ribosome.</text>
</comment>
<dbReference type="Pfam" id="PF03764">
    <property type="entry name" value="EFG_IV"/>
    <property type="match status" value="1"/>
</dbReference>
<dbReference type="GO" id="GO:0032790">
    <property type="term" value="P:ribosome disassembly"/>
    <property type="evidence" value="ECO:0007669"/>
    <property type="project" value="TreeGrafter"/>
</dbReference>
<keyword evidence="5" id="KW-0342">GTP-binding</keyword>
<dbReference type="NCBIfam" id="NF009379">
    <property type="entry name" value="PRK12740.1-3"/>
    <property type="match status" value="1"/>
</dbReference>
<dbReference type="InterPro" id="IPR020568">
    <property type="entry name" value="Ribosomal_Su5_D2-typ_SF"/>
</dbReference>
<evidence type="ECO:0000259" key="7">
    <source>
        <dbReference type="SMART" id="SM00838"/>
    </source>
</evidence>
<dbReference type="Pfam" id="PF00009">
    <property type="entry name" value="GTP_EFTU"/>
    <property type="match status" value="1"/>
</dbReference>
<dbReference type="Pfam" id="PF14492">
    <property type="entry name" value="EFG_III"/>
    <property type="match status" value="1"/>
</dbReference>
<organism evidence="9 10">
    <name type="scientific">Alsobacter soli</name>
    <dbReference type="NCBI Taxonomy" id="2109933"/>
    <lineage>
        <taxon>Bacteria</taxon>
        <taxon>Pseudomonadati</taxon>
        <taxon>Pseudomonadota</taxon>
        <taxon>Alphaproteobacteria</taxon>
        <taxon>Hyphomicrobiales</taxon>
        <taxon>Alsobacteraceae</taxon>
        <taxon>Alsobacter</taxon>
    </lineage>
</organism>
<keyword evidence="3 9" id="KW-0251">Elongation factor</keyword>
<dbReference type="SUPFAM" id="SSF54980">
    <property type="entry name" value="EF-G C-terminal domain-like"/>
    <property type="match status" value="2"/>
</dbReference>
<dbReference type="InterPro" id="IPR035649">
    <property type="entry name" value="EFG_V"/>
</dbReference>
<dbReference type="NCBIfam" id="TIGR00231">
    <property type="entry name" value="small_GTP"/>
    <property type="match status" value="1"/>
</dbReference>
<evidence type="ECO:0000256" key="4">
    <source>
        <dbReference type="ARBA" id="ARBA00022917"/>
    </source>
</evidence>
<dbReference type="Gene3D" id="3.30.70.240">
    <property type="match status" value="1"/>
</dbReference>
<protein>
    <recommendedName>
        <fullName evidence="1">Elongation factor G</fullName>
    </recommendedName>
</protein>
<dbReference type="Proteomes" id="UP000239772">
    <property type="component" value="Unassembled WGS sequence"/>
</dbReference>
<dbReference type="SMART" id="SM00838">
    <property type="entry name" value="EFG_C"/>
    <property type="match status" value="1"/>
</dbReference>
<dbReference type="PANTHER" id="PTHR43261">
    <property type="entry name" value="TRANSLATION ELONGATION FACTOR G-RELATED"/>
    <property type="match status" value="1"/>
</dbReference>
<dbReference type="InterPro" id="IPR035647">
    <property type="entry name" value="EFG_III/V"/>
</dbReference>
<evidence type="ECO:0000256" key="1">
    <source>
        <dbReference type="ARBA" id="ARBA00017872"/>
    </source>
</evidence>
<dbReference type="SMART" id="SM00889">
    <property type="entry name" value="EFG_IV"/>
    <property type="match status" value="1"/>
</dbReference>
<dbReference type="NCBIfam" id="NF009891">
    <property type="entry name" value="PRK13351.1-1"/>
    <property type="match status" value="1"/>
</dbReference>
<sequence length="689" mass="73819">MSGSENGGGRLAAGPRCIAIVGPFQSGKTTLLEAILERTGAVTRAGRVTDGSATGDASAEARAHGHGVEPNIASCVFLGERMTFVDCPGSVEFMHEMRAVTPACDAAIVVCEQDERKLPALQVILRDLEEAGIPRFLFINKIDTATRRVHETLSLLQPASRTPLLLRQIPIWKNGIAIGFIDLALERAFVYREHAASEVVDIPAEEVGAEKEARYTMLERLADYDDALMEELIEEIEPPRDQVFDDLRKELREGHAVPVLFGSADRGNGVTRLLKAIRHEAPGIAAVRNRLGVGEDGPPLAHVMKTIHTAHGGKLSVARVLRGSIKEGDTVVGSHGAEARVAGVQRLSGPASVRESEAQAGDVLAFGKLEGIGTGDSFGVGKSPPRAVASVAPPEPVFSIAIATQDRKDDVRLNAALAKLMEEDPALIVKHMPENGELRMSGQGEVHLKVAMERLAGRYGVTVERREPHVGYRQTIRGKTTVRGRHKKQTGGHGQFGDVVIEVEPLPRGTGFEFVDRIVGGVVPRQYISSVEIGAREALNQGELGFPVVDVRVTLTDGSHHSVDSSDMAFRQAARIAMAEALPKCNPVLLEPIQSVEITIPTDCMAKATAIVTGRRGQILGYDSRPGWDGWDVLKALIPESEMGDMIVELRSATSGVGAFTATLDHLAELSGKPAEAVVKRAGAVARHA</sequence>
<dbReference type="InterPro" id="IPR005225">
    <property type="entry name" value="Small_GTP-bd"/>
</dbReference>
<dbReference type="SUPFAM" id="SSF52540">
    <property type="entry name" value="P-loop containing nucleoside triphosphate hydrolases"/>
    <property type="match status" value="1"/>
</dbReference>
<evidence type="ECO:0000256" key="3">
    <source>
        <dbReference type="ARBA" id="ARBA00022768"/>
    </source>
</evidence>
<evidence type="ECO:0000256" key="6">
    <source>
        <dbReference type="ARBA" id="ARBA00024731"/>
    </source>
</evidence>
<name>A0A2T1HMR2_9HYPH</name>
<dbReference type="GO" id="GO:0003924">
    <property type="term" value="F:GTPase activity"/>
    <property type="evidence" value="ECO:0007669"/>
    <property type="project" value="InterPro"/>
</dbReference>